<proteinExistence type="predicted"/>
<gene>
    <name evidence="7" type="ORF">AKJ42_01590</name>
</gene>
<feature type="domain" description="Tyr recombinase" evidence="5">
    <location>
        <begin position="132"/>
        <end position="321"/>
    </location>
</feature>
<keyword evidence="2 4" id="KW-0238">DNA-binding</keyword>
<evidence type="ECO:0000256" key="3">
    <source>
        <dbReference type="ARBA" id="ARBA00023172"/>
    </source>
</evidence>
<dbReference type="InterPro" id="IPR011010">
    <property type="entry name" value="DNA_brk_join_enz"/>
</dbReference>
<dbReference type="PANTHER" id="PTHR30349:SF92">
    <property type="entry name" value="SITE-SPECIFIC RECOMBINASE"/>
    <property type="match status" value="1"/>
</dbReference>
<dbReference type="GO" id="GO:0015074">
    <property type="term" value="P:DNA integration"/>
    <property type="evidence" value="ECO:0007669"/>
    <property type="project" value="UniProtKB-KW"/>
</dbReference>
<comment type="caution">
    <text evidence="7">The sequence shown here is derived from an EMBL/GenBank/DDBJ whole genome shotgun (WGS) entry which is preliminary data.</text>
</comment>
<evidence type="ECO:0000256" key="1">
    <source>
        <dbReference type="ARBA" id="ARBA00022908"/>
    </source>
</evidence>
<evidence type="ECO:0008006" key="9">
    <source>
        <dbReference type="Google" id="ProtNLM"/>
    </source>
</evidence>
<dbReference type="AlphaFoldDB" id="A0A133V162"/>
<dbReference type="InterPro" id="IPR044068">
    <property type="entry name" value="CB"/>
</dbReference>
<evidence type="ECO:0000256" key="2">
    <source>
        <dbReference type="ARBA" id="ARBA00023125"/>
    </source>
</evidence>
<keyword evidence="1" id="KW-0229">DNA integration</keyword>
<evidence type="ECO:0000259" key="5">
    <source>
        <dbReference type="PROSITE" id="PS51898"/>
    </source>
</evidence>
<dbReference type="GO" id="GO:0006310">
    <property type="term" value="P:DNA recombination"/>
    <property type="evidence" value="ECO:0007669"/>
    <property type="project" value="UniProtKB-KW"/>
</dbReference>
<dbReference type="Pfam" id="PF00589">
    <property type="entry name" value="Phage_integrase"/>
    <property type="match status" value="1"/>
</dbReference>
<organism evidence="7 8">
    <name type="scientific">candidate division MSBL1 archaeon SCGC-AAA261C02</name>
    <dbReference type="NCBI Taxonomy" id="1698272"/>
    <lineage>
        <taxon>Archaea</taxon>
        <taxon>Methanobacteriati</taxon>
        <taxon>Methanobacteriota</taxon>
        <taxon>candidate division MSBL1</taxon>
    </lineage>
</organism>
<dbReference type="PANTHER" id="PTHR30349">
    <property type="entry name" value="PHAGE INTEGRASE-RELATED"/>
    <property type="match status" value="1"/>
</dbReference>
<dbReference type="InterPro" id="IPR013762">
    <property type="entry name" value="Integrase-like_cat_sf"/>
</dbReference>
<dbReference type="PROSITE" id="PS51898">
    <property type="entry name" value="TYR_RECOMBINASE"/>
    <property type="match status" value="1"/>
</dbReference>
<sequence length="329" mass="38214">MEGLIMESKSRVGTRQVSNSELIEDFLKDLELQGKSCGTIRDYKSYVSKFANFLESQDGEGSFLQVGAETLRDFLEFLKDDKGLSEKTLGNYFSGISSLYEYLKFEGLVKGNPVNPVRKRYIKISRGNSNDSERQLISIDEMSSLIRSILSARDKAIIVLFAKTGIRRNELSAIDLSDIDWEDKSIKLKEKFRQGKRSNLTVFFDDECEKVLGRWLDQRDEWLKDKETEALFLNSYGTRLKRSGIQRVVTKHAERMGLHDPDSDKLSERFTSHCFRHWFTTHLRRSGMPREYIKELRGDSRSEAMDIYHHIDREELRESYLAHVPKLGI</sequence>
<dbReference type="InterPro" id="IPR004107">
    <property type="entry name" value="Integrase_SAM-like_N"/>
</dbReference>
<feature type="domain" description="Core-binding (CB)" evidence="6">
    <location>
        <begin position="17"/>
        <end position="104"/>
    </location>
</feature>
<evidence type="ECO:0000259" key="6">
    <source>
        <dbReference type="PROSITE" id="PS51900"/>
    </source>
</evidence>
<dbReference type="InterPro" id="IPR050090">
    <property type="entry name" value="Tyrosine_recombinase_XerCD"/>
</dbReference>
<dbReference type="Pfam" id="PF13495">
    <property type="entry name" value="Phage_int_SAM_4"/>
    <property type="match status" value="1"/>
</dbReference>
<evidence type="ECO:0000313" key="8">
    <source>
        <dbReference type="Proteomes" id="UP000070520"/>
    </source>
</evidence>
<dbReference type="InterPro" id="IPR002104">
    <property type="entry name" value="Integrase_catalytic"/>
</dbReference>
<evidence type="ECO:0000313" key="7">
    <source>
        <dbReference type="EMBL" id="KXB00146.1"/>
    </source>
</evidence>
<dbReference type="EMBL" id="LHXW01000012">
    <property type="protein sequence ID" value="KXB00146.1"/>
    <property type="molecule type" value="Genomic_DNA"/>
</dbReference>
<dbReference type="GO" id="GO:0003677">
    <property type="term" value="F:DNA binding"/>
    <property type="evidence" value="ECO:0007669"/>
    <property type="project" value="UniProtKB-UniRule"/>
</dbReference>
<dbReference type="CDD" id="cd00397">
    <property type="entry name" value="DNA_BRE_C"/>
    <property type="match status" value="1"/>
</dbReference>
<evidence type="ECO:0000256" key="4">
    <source>
        <dbReference type="PROSITE-ProRule" id="PRU01248"/>
    </source>
</evidence>
<dbReference type="InterPro" id="IPR010998">
    <property type="entry name" value="Integrase_recombinase_N"/>
</dbReference>
<name>A0A133V162_9EURY</name>
<keyword evidence="3" id="KW-0233">DNA recombination</keyword>
<dbReference type="PROSITE" id="PS51900">
    <property type="entry name" value="CB"/>
    <property type="match status" value="1"/>
</dbReference>
<dbReference type="Gene3D" id="1.10.443.10">
    <property type="entry name" value="Intergrase catalytic core"/>
    <property type="match status" value="1"/>
</dbReference>
<accession>A0A133V162</accession>
<reference evidence="7 8" key="1">
    <citation type="journal article" date="2016" name="Sci. Rep.">
        <title>Metabolic traits of an uncultured archaeal lineage -MSBL1- from brine pools of the Red Sea.</title>
        <authorList>
            <person name="Mwirichia R."/>
            <person name="Alam I."/>
            <person name="Rashid M."/>
            <person name="Vinu M."/>
            <person name="Ba-Alawi W."/>
            <person name="Anthony Kamau A."/>
            <person name="Kamanda Ngugi D."/>
            <person name="Goker M."/>
            <person name="Klenk H.P."/>
            <person name="Bajic V."/>
            <person name="Stingl U."/>
        </authorList>
    </citation>
    <scope>NUCLEOTIDE SEQUENCE [LARGE SCALE GENOMIC DNA]</scope>
    <source>
        <strain evidence="7">SCGC-AAA261C02</strain>
    </source>
</reference>
<dbReference type="Gene3D" id="1.10.150.130">
    <property type="match status" value="1"/>
</dbReference>
<keyword evidence="8" id="KW-1185">Reference proteome</keyword>
<protein>
    <recommendedName>
        <fullName evidence="9">Recombinase</fullName>
    </recommendedName>
</protein>
<dbReference type="SUPFAM" id="SSF56349">
    <property type="entry name" value="DNA breaking-rejoining enzymes"/>
    <property type="match status" value="1"/>
</dbReference>
<dbReference type="Proteomes" id="UP000070520">
    <property type="component" value="Unassembled WGS sequence"/>
</dbReference>